<proteinExistence type="predicted"/>
<evidence type="ECO:0000313" key="3">
    <source>
        <dbReference type="Proteomes" id="UP001642720"/>
    </source>
</evidence>
<sequence>MSSTYHLLFPTSSRLTGVNLNYIISTRVLSLLLGPTSLVTIACLRDEKKKKKHK</sequence>
<gene>
    <name evidence="2" type="ORF">CCMA1212_000720</name>
</gene>
<evidence type="ECO:0000313" key="2">
    <source>
        <dbReference type="EMBL" id="TFB07798.1"/>
    </source>
</evidence>
<feature type="transmembrane region" description="Helical" evidence="1">
    <location>
        <begin position="20"/>
        <end position="44"/>
    </location>
</feature>
<dbReference type="GeneID" id="300572629"/>
<protein>
    <submittedName>
        <fullName evidence="2">Uncharacterized protein</fullName>
    </submittedName>
</protein>
<comment type="caution">
    <text evidence="2">The sequence shown here is derived from an EMBL/GenBank/DDBJ whole genome shotgun (WGS) entry which is preliminary data.</text>
</comment>
<dbReference type="Proteomes" id="UP001642720">
    <property type="component" value="Unassembled WGS sequence"/>
</dbReference>
<keyword evidence="1" id="KW-0812">Transmembrane</keyword>
<keyword evidence="3" id="KW-1185">Reference proteome</keyword>
<keyword evidence="1" id="KW-1133">Transmembrane helix</keyword>
<reference evidence="2 3" key="1">
    <citation type="submission" date="2018-01" db="EMBL/GenBank/DDBJ databases">
        <title>Genome characterization of the sugarcane-associated fungus Trichoderma ghanense CCMA-1212 and their application in lignocelulose bioconversion.</title>
        <authorList>
            <person name="Steindorff A.S."/>
            <person name="Mendes T.D."/>
            <person name="Vilela E.S.D."/>
            <person name="Rodrigues D.S."/>
            <person name="Formighieri E.F."/>
            <person name="Melo I.S."/>
            <person name="Favaro L.C.L."/>
        </authorList>
    </citation>
    <scope>NUCLEOTIDE SEQUENCE [LARGE SCALE GENOMIC DNA]</scope>
    <source>
        <strain evidence="2 3">CCMA-1212</strain>
    </source>
</reference>
<organism evidence="2 3">
    <name type="scientific">Trichoderma ghanense</name>
    <dbReference type="NCBI Taxonomy" id="65468"/>
    <lineage>
        <taxon>Eukaryota</taxon>
        <taxon>Fungi</taxon>
        <taxon>Dikarya</taxon>
        <taxon>Ascomycota</taxon>
        <taxon>Pezizomycotina</taxon>
        <taxon>Sordariomycetes</taxon>
        <taxon>Hypocreomycetidae</taxon>
        <taxon>Hypocreales</taxon>
        <taxon>Hypocreaceae</taxon>
        <taxon>Trichoderma</taxon>
    </lineage>
</organism>
<keyword evidence="1" id="KW-0472">Membrane</keyword>
<dbReference type="EMBL" id="PPTA01000001">
    <property type="protein sequence ID" value="TFB07798.1"/>
    <property type="molecule type" value="Genomic_DNA"/>
</dbReference>
<name>A0ABY2HLT8_9HYPO</name>
<dbReference type="RefSeq" id="XP_073563999.1">
    <property type="nucleotide sequence ID" value="XM_073698179.1"/>
</dbReference>
<evidence type="ECO:0000256" key="1">
    <source>
        <dbReference type="SAM" id="Phobius"/>
    </source>
</evidence>
<accession>A0ABY2HLT8</accession>